<reference evidence="9 10" key="1">
    <citation type="journal article" date="2007" name="Nature">
        <title>Evolution of genes and genomes on the Drosophila phylogeny.</title>
        <authorList>
            <consortium name="Drosophila 12 Genomes Consortium"/>
            <person name="Clark A.G."/>
            <person name="Eisen M.B."/>
            <person name="Smith D.R."/>
            <person name="Bergman C.M."/>
            <person name="Oliver B."/>
            <person name="Markow T.A."/>
            <person name="Kaufman T.C."/>
            <person name="Kellis M."/>
            <person name="Gelbart W."/>
            <person name="Iyer V.N."/>
            <person name="Pollard D.A."/>
            <person name="Sackton T.B."/>
            <person name="Larracuente A.M."/>
            <person name="Singh N.D."/>
            <person name="Abad J.P."/>
            <person name="Abt D.N."/>
            <person name="Adryan B."/>
            <person name="Aguade M."/>
            <person name="Akashi H."/>
            <person name="Anderson W.W."/>
            <person name="Aquadro C.F."/>
            <person name="Ardell D.H."/>
            <person name="Arguello R."/>
            <person name="Artieri C.G."/>
            <person name="Barbash D.A."/>
            <person name="Barker D."/>
            <person name="Barsanti P."/>
            <person name="Batterham P."/>
            <person name="Batzoglou S."/>
            <person name="Begun D."/>
            <person name="Bhutkar A."/>
            <person name="Blanco E."/>
            <person name="Bosak S.A."/>
            <person name="Bradley R.K."/>
            <person name="Brand A.D."/>
            <person name="Brent M.R."/>
            <person name="Brooks A.N."/>
            <person name="Brown R.H."/>
            <person name="Butlin R.K."/>
            <person name="Caggese C."/>
            <person name="Calvi B.R."/>
            <person name="Bernardo de Carvalho A."/>
            <person name="Caspi A."/>
            <person name="Castrezana S."/>
            <person name="Celniker S.E."/>
            <person name="Chang J.L."/>
            <person name="Chapple C."/>
            <person name="Chatterji S."/>
            <person name="Chinwalla A."/>
            <person name="Civetta A."/>
            <person name="Clifton S.W."/>
            <person name="Comeron J.M."/>
            <person name="Costello J.C."/>
            <person name="Coyne J.A."/>
            <person name="Daub J."/>
            <person name="David R.G."/>
            <person name="Delcher A.L."/>
            <person name="Delehaunty K."/>
            <person name="Do C.B."/>
            <person name="Ebling H."/>
            <person name="Edwards K."/>
            <person name="Eickbush T."/>
            <person name="Evans J.D."/>
            <person name="Filipski A."/>
            <person name="Findeiss S."/>
            <person name="Freyhult E."/>
            <person name="Fulton L."/>
            <person name="Fulton R."/>
            <person name="Garcia A.C."/>
            <person name="Gardiner A."/>
            <person name="Garfield D.A."/>
            <person name="Garvin B.E."/>
            <person name="Gibson G."/>
            <person name="Gilbert D."/>
            <person name="Gnerre S."/>
            <person name="Godfrey J."/>
            <person name="Good R."/>
            <person name="Gotea V."/>
            <person name="Gravely B."/>
            <person name="Greenberg A.J."/>
            <person name="Griffiths-Jones S."/>
            <person name="Gross S."/>
            <person name="Guigo R."/>
            <person name="Gustafson E.A."/>
            <person name="Haerty W."/>
            <person name="Hahn M.W."/>
            <person name="Halligan D.L."/>
            <person name="Halpern A.L."/>
            <person name="Halter G.M."/>
            <person name="Han M.V."/>
            <person name="Heger A."/>
            <person name="Hillier L."/>
            <person name="Hinrichs A.S."/>
            <person name="Holmes I."/>
            <person name="Hoskins R.A."/>
            <person name="Hubisz M.J."/>
            <person name="Hultmark D."/>
            <person name="Huntley M.A."/>
            <person name="Jaffe D.B."/>
            <person name="Jagadeeshan S."/>
            <person name="Jeck W.R."/>
            <person name="Johnson J."/>
            <person name="Jones C.D."/>
            <person name="Jordan W.C."/>
            <person name="Karpen G.H."/>
            <person name="Kataoka E."/>
            <person name="Keightley P.D."/>
            <person name="Kheradpour P."/>
            <person name="Kirkness E.F."/>
            <person name="Koerich L.B."/>
            <person name="Kristiansen K."/>
            <person name="Kudrna D."/>
            <person name="Kulathinal R.J."/>
            <person name="Kumar S."/>
            <person name="Kwok R."/>
            <person name="Lander E."/>
            <person name="Langley C.H."/>
            <person name="Lapoint R."/>
            <person name="Lazzaro B.P."/>
            <person name="Lee S.J."/>
            <person name="Levesque L."/>
            <person name="Li R."/>
            <person name="Lin C.F."/>
            <person name="Lin M.F."/>
            <person name="Lindblad-Toh K."/>
            <person name="Llopart A."/>
            <person name="Long M."/>
            <person name="Low L."/>
            <person name="Lozovsky E."/>
            <person name="Lu J."/>
            <person name="Luo M."/>
            <person name="Machado C.A."/>
            <person name="Makalowski W."/>
            <person name="Marzo M."/>
            <person name="Matsuda M."/>
            <person name="Matzkin L."/>
            <person name="McAllister B."/>
            <person name="McBride C.S."/>
            <person name="McKernan B."/>
            <person name="McKernan K."/>
            <person name="Mendez-Lago M."/>
            <person name="Minx P."/>
            <person name="Mollenhauer M.U."/>
            <person name="Montooth K."/>
            <person name="Mount S.M."/>
            <person name="Mu X."/>
            <person name="Myers E."/>
            <person name="Negre B."/>
            <person name="Newfeld S."/>
            <person name="Nielsen R."/>
            <person name="Noor M.A."/>
            <person name="O'Grady P."/>
            <person name="Pachter L."/>
            <person name="Papaceit M."/>
            <person name="Parisi M.J."/>
            <person name="Parisi M."/>
            <person name="Parts L."/>
            <person name="Pedersen J.S."/>
            <person name="Pesole G."/>
            <person name="Phillippy A.M."/>
            <person name="Ponting C.P."/>
            <person name="Pop M."/>
            <person name="Porcelli D."/>
            <person name="Powell J.R."/>
            <person name="Prohaska S."/>
            <person name="Pruitt K."/>
            <person name="Puig M."/>
            <person name="Quesneville H."/>
            <person name="Ram K.R."/>
            <person name="Rand D."/>
            <person name="Rasmussen M.D."/>
            <person name="Reed L.K."/>
            <person name="Reenan R."/>
            <person name="Reily A."/>
            <person name="Remington K.A."/>
            <person name="Rieger T.T."/>
            <person name="Ritchie M.G."/>
            <person name="Robin C."/>
            <person name="Rogers Y.H."/>
            <person name="Rohde C."/>
            <person name="Rozas J."/>
            <person name="Rubenfield M.J."/>
            <person name="Ruiz A."/>
            <person name="Russo S."/>
            <person name="Salzberg S.L."/>
            <person name="Sanchez-Gracia A."/>
            <person name="Saranga D.J."/>
            <person name="Sato H."/>
            <person name="Schaeffer S.W."/>
            <person name="Schatz M.C."/>
            <person name="Schlenke T."/>
            <person name="Schwartz R."/>
            <person name="Segarra C."/>
            <person name="Singh R.S."/>
            <person name="Sirot L."/>
            <person name="Sirota M."/>
            <person name="Sisneros N.B."/>
            <person name="Smith C.D."/>
            <person name="Smith T.F."/>
            <person name="Spieth J."/>
            <person name="Stage D.E."/>
            <person name="Stark A."/>
            <person name="Stephan W."/>
            <person name="Strausberg R.L."/>
            <person name="Strempel S."/>
            <person name="Sturgill D."/>
            <person name="Sutton G."/>
            <person name="Sutton G.G."/>
            <person name="Tao W."/>
            <person name="Teichmann S."/>
            <person name="Tobari Y.N."/>
            <person name="Tomimura Y."/>
            <person name="Tsolas J.M."/>
            <person name="Valente V.L."/>
            <person name="Venter E."/>
            <person name="Venter J.C."/>
            <person name="Vicario S."/>
            <person name="Vieira F.G."/>
            <person name="Vilella A.J."/>
            <person name="Villasante A."/>
            <person name="Walenz B."/>
            <person name="Wang J."/>
            <person name="Wasserman M."/>
            <person name="Watts T."/>
            <person name="Wilson D."/>
            <person name="Wilson R.K."/>
            <person name="Wing R.A."/>
            <person name="Wolfner M.F."/>
            <person name="Wong A."/>
            <person name="Wong G.K."/>
            <person name="Wu C.I."/>
            <person name="Wu G."/>
            <person name="Yamamoto D."/>
            <person name="Yang H.P."/>
            <person name="Yang S.P."/>
            <person name="Yorke J.A."/>
            <person name="Yoshida K."/>
            <person name="Zdobnov E."/>
            <person name="Zhang P."/>
            <person name="Zhang Y."/>
            <person name="Zimin A.V."/>
            <person name="Baldwin J."/>
            <person name="Abdouelleil A."/>
            <person name="Abdulkadir J."/>
            <person name="Abebe A."/>
            <person name="Abera B."/>
            <person name="Abreu J."/>
            <person name="Acer S.C."/>
            <person name="Aftuck L."/>
            <person name="Alexander A."/>
            <person name="An P."/>
            <person name="Anderson E."/>
            <person name="Anderson S."/>
            <person name="Arachi H."/>
            <person name="Azer M."/>
            <person name="Bachantsang P."/>
            <person name="Barry A."/>
            <person name="Bayul T."/>
            <person name="Berlin A."/>
            <person name="Bessette D."/>
            <person name="Bloom T."/>
            <person name="Blye J."/>
            <person name="Boguslavskiy L."/>
            <person name="Bonnet C."/>
            <person name="Boukhgalter B."/>
            <person name="Bourzgui I."/>
            <person name="Brown A."/>
            <person name="Cahill P."/>
            <person name="Channer S."/>
            <person name="Cheshatsang Y."/>
            <person name="Chuda L."/>
            <person name="Citroen M."/>
            <person name="Collymore A."/>
            <person name="Cooke P."/>
            <person name="Costello M."/>
            <person name="D'Aco K."/>
            <person name="Daza R."/>
            <person name="De Haan G."/>
            <person name="DeGray S."/>
            <person name="DeMaso C."/>
            <person name="Dhargay N."/>
            <person name="Dooley K."/>
            <person name="Dooley E."/>
            <person name="Doricent M."/>
            <person name="Dorje P."/>
            <person name="Dorjee K."/>
            <person name="Dupes A."/>
            <person name="Elong R."/>
            <person name="Falk J."/>
            <person name="Farina A."/>
            <person name="Faro S."/>
            <person name="Ferguson D."/>
            <person name="Fisher S."/>
            <person name="Foley C.D."/>
            <person name="Franke A."/>
            <person name="Friedrich D."/>
            <person name="Gadbois L."/>
            <person name="Gearin G."/>
            <person name="Gearin C.R."/>
            <person name="Giannoukos G."/>
            <person name="Goode T."/>
            <person name="Graham J."/>
            <person name="Grandbois E."/>
            <person name="Grewal S."/>
            <person name="Gyaltsen K."/>
            <person name="Hafez N."/>
            <person name="Hagos B."/>
            <person name="Hall J."/>
            <person name="Henson C."/>
            <person name="Hollinger A."/>
            <person name="Honan T."/>
            <person name="Huard M.D."/>
            <person name="Hughes L."/>
            <person name="Hurhula B."/>
            <person name="Husby M.E."/>
            <person name="Kamat A."/>
            <person name="Kanga B."/>
            <person name="Kashin S."/>
            <person name="Khazanovich D."/>
            <person name="Kisner P."/>
            <person name="Lance K."/>
            <person name="Lara M."/>
            <person name="Lee W."/>
            <person name="Lennon N."/>
            <person name="Letendre F."/>
            <person name="LeVine R."/>
            <person name="Lipovsky A."/>
            <person name="Liu X."/>
            <person name="Liu J."/>
            <person name="Liu S."/>
            <person name="Lokyitsang T."/>
            <person name="Lokyitsang Y."/>
            <person name="Lubonja R."/>
            <person name="Lui A."/>
            <person name="MacDonald P."/>
            <person name="Magnisalis V."/>
            <person name="Maru K."/>
            <person name="Matthews C."/>
            <person name="McCusker W."/>
            <person name="McDonough S."/>
            <person name="Mehta T."/>
            <person name="Meldrim J."/>
            <person name="Meneus L."/>
            <person name="Mihai O."/>
            <person name="Mihalev A."/>
            <person name="Mihova T."/>
            <person name="Mittelman R."/>
            <person name="Mlenga V."/>
            <person name="Montmayeur A."/>
            <person name="Mulrain L."/>
            <person name="Navidi A."/>
            <person name="Naylor J."/>
            <person name="Negash T."/>
            <person name="Nguyen T."/>
            <person name="Nguyen N."/>
            <person name="Nicol R."/>
            <person name="Norbu C."/>
            <person name="Norbu N."/>
            <person name="Novod N."/>
            <person name="O'Neill B."/>
            <person name="Osman S."/>
            <person name="Markiewicz E."/>
            <person name="Oyono O.L."/>
            <person name="Patti C."/>
            <person name="Phunkhang P."/>
            <person name="Pierre F."/>
            <person name="Priest M."/>
            <person name="Raghuraman S."/>
            <person name="Rege F."/>
            <person name="Reyes R."/>
            <person name="Rise C."/>
            <person name="Rogov P."/>
            <person name="Ross K."/>
            <person name="Ryan E."/>
            <person name="Settipalli S."/>
            <person name="Shea T."/>
            <person name="Sherpa N."/>
            <person name="Shi L."/>
            <person name="Shih D."/>
            <person name="Sparrow T."/>
            <person name="Spaulding J."/>
            <person name="Stalker J."/>
            <person name="Stange-Thomann N."/>
            <person name="Stavropoulos S."/>
            <person name="Stone C."/>
            <person name="Strader C."/>
            <person name="Tesfaye S."/>
            <person name="Thomson T."/>
            <person name="Thoulutsang Y."/>
            <person name="Thoulutsang D."/>
            <person name="Topham K."/>
            <person name="Topping I."/>
            <person name="Tsamla T."/>
            <person name="Vassiliev H."/>
            <person name="Vo A."/>
            <person name="Wangchuk T."/>
            <person name="Wangdi T."/>
            <person name="Weiand M."/>
            <person name="Wilkinson J."/>
            <person name="Wilson A."/>
            <person name="Yadav S."/>
            <person name="Young G."/>
            <person name="Yu Q."/>
            <person name="Zembek L."/>
            <person name="Zhong D."/>
            <person name="Zimmer A."/>
            <person name="Zwirko Z."/>
            <person name="Jaffe D.B."/>
            <person name="Alvarez P."/>
            <person name="Brockman W."/>
            <person name="Butler J."/>
            <person name="Chin C."/>
            <person name="Gnerre S."/>
            <person name="Grabherr M."/>
            <person name="Kleber M."/>
            <person name="Mauceli E."/>
            <person name="MacCallum I."/>
        </authorList>
    </citation>
    <scope>NUCLEOTIDE SEQUENCE [LARGE SCALE GENOMIC DNA]</scope>
    <source>
        <strain evidence="10">Tucson 14030-0811.24</strain>
    </source>
</reference>
<dbReference type="InParanoid" id="B4NDX0"/>
<evidence type="ECO:0000259" key="8">
    <source>
        <dbReference type="SMART" id="SM00665"/>
    </source>
</evidence>
<evidence type="ECO:0000313" key="10">
    <source>
        <dbReference type="Proteomes" id="UP000007798"/>
    </source>
</evidence>
<dbReference type="AlphaFoldDB" id="B4NDX0"/>
<keyword evidence="2" id="KW-0813">Transport</keyword>
<keyword evidence="3 7" id="KW-0812">Transmembrane</keyword>
<dbReference type="Pfam" id="PF03188">
    <property type="entry name" value="Cytochrom_B561"/>
    <property type="match status" value="1"/>
</dbReference>
<evidence type="ECO:0000256" key="2">
    <source>
        <dbReference type="ARBA" id="ARBA00022448"/>
    </source>
</evidence>
<dbReference type="KEGG" id="dwi:6648863"/>
<dbReference type="EMBL" id="CH964239">
    <property type="protein sequence ID" value="EDW81939.1"/>
    <property type="molecule type" value="Genomic_DNA"/>
</dbReference>
<dbReference type="CDD" id="cd08554">
    <property type="entry name" value="Cyt_b561"/>
    <property type="match status" value="1"/>
</dbReference>
<keyword evidence="4" id="KW-0249">Electron transport</keyword>
<dbReference type="HOGENOM" id="CLU_089762_0_0_1"/>
<feature type="transmembrane region" description="Helical" evidence="7">
    <location>
        <begin position="120"/>
        <end position="140"/>
    </location>
</feature>
<feature type="transmembrane region" description="Helical" evidence="7">
    <location>
        <begin position="195"/>
        <end position="216"/>
    </location>
</feature>
<gene>
    <name evidence="9" type="primary">Dwil\GK25528</name>
    <name evidence="9" type="ORF">Dwil_GK25528</name>
</gene>
<dbReference type="FunCoup" id="B4NDX0">
    <property type="interactions" value="21"/>
</dbReference>
<keyword evidence="5 7" id="KW-1133">Transmembrane helix</keyword>
<sequence length="280" mass="31666">MNKTFTDSISNADTTPLDNGYAVDDNSTREIIDEFTWPQVLVTLSSGLFLLLCDVIAHITVLIITVVISRRCLNLKLQRTGEHAFYCTLAFVSFTSESLIISHCWWMLDLIGKRNCDLVHIALGLMALCIGLLGISVEIYRRRFKSLKHLQTKVNPPVVHLTTHGALGFGGCILSAVCLATGVALLFFSNLPLHLTHRFCGLLGFVVLMFCQWHAYNTEYIRRHWRFQTIRLLKWTTLVATITSSIFEFKAITRDIVFLLPKEIFETIAVHDAPTHANQD</sequence>
<feature type="transmembrane region" description="Helical" evidence="7">
    <location>
        <begin position="161"/>
        <end position="189"/>
    </location>
</feature>
<dbReference type="Proteomes" id="UP000007798">
    <property type="component" value="Unassembled WGS sequence"/>
</dbReference>
<name>B4NDX0_DROWI</name>
<feature type="transmembrane region" description="Helical" evidence="7">
    <location>
        <begin position="48"/>
        <end position="73"/>
    </location>
</feature>
<evidence type="ECO:0000313" key="9">
    <source>
        <dbReference type="EMBL" id="EDW81939.1"/>
    </source>
</evidence>
<proteinExistence type="predicted"/>
<evidence type="ECO:0000256" key="5">
    <source>
        <dbReference type="ARBA" id="ARBA00022989"/>
    </source>
</evidence>
<dbReference type="SMART" id="SM00665">
    <property type="entry name" value="B561"/>
    <property type="match status" value="1"/>
</dbReference>
<keyword evidence="10" id="KW-1185">Reference proteome</keyword>
<dbReference type="Gene3D" id="1.20.120.1770">
    <property type="match status" value="1"/>
</dbReference>
<evidence type="ECO:0000256" key="4">
    <source>
        <dbReference type="ARBA" id="ARBA00022982"/>
    </source>
</evidence>
<dbReference type="GO" id="GO:0016020">
    <property type="term" value="C:membrane"/>
    <property type="evidence" value="ECO:0007669"/>
    <property type="project" value="UniProtKB-SubCell"/>
</dbReference>
<evidence type="ECO:0000256" key="6">
    <source>
        <dbReference type="ARBA" id="ARBA00023136"/>
    </source>
</evidence>
<evidence type="ECO:0000256" key="1">
    <source>
        <dbReference type="ARBA" id="ARBA00004370"/>
    </source>
</evidence>
<feature type="transmembrane region" description="Helical" evidence="7">
    <location>
        <begin position="85"/>
        <end position="108"/>
    </location>
</feature>
<accession>B4NDX0</accession>
<protein>
    <recommendedName>
        <fullName evidence="8">Cytochrome b561 domain-containing protein</fullName>
    </recommendedName>
</protein>
<keyword evidence="6 7" id="KW-0472">Membrane</keyword>
<organism evidence="9 10">
    <name type="scientific">Drosophila willistoni</name>
    <name type="common">Fruit fly</name>
    <dbReference type="NCBI Taxonomy" id="7260"/>
    <lineage>
        <taxon>Eukaryota</taxon>
        <taxon>Metazoa</taxon>
        <taxon>Ecdysozoa</taxon>
        <taxon>Arthropoda</taxon>
        <taxon>Hexapoda</taxon>
        <taxon>Insecta</taxon>
        <taxon>Pterygota</taxon>
        <taxon>Neoptera</taxon>
        <taxon>Endopterygota</taxon>
        <taxon>Diptera</taxon>
        <taxon>Brachycera</taxon>
        <taxon>Muscomorpha</taxon>
        <taxon>Ephydroidea</taxon>
        <taxon>Drosophilidae</taxon>
        <taxon>Drosophila</taxon>
        <taxon>Sophophora</taxon>
    </lineage>
</organism>
<feature type="domain" description="Cytochrome b561" evidence="8">
    <location>
        <begin position="82"/>
        <end position="216"/>
    </location>
</feature>
<comment type="subcellular location">
    <subcellularLocation>
        <location evidence="1">Membrane</location>
    </subcellularLocation>
</comment>
<dbReference type="STRING" id="7260.B4NDX0"/>
<dbReference type="InterPro" id="IPR006593">
    <property type="entry name" value="Cyt_b561/ferric_Rdtase_TM"/>
</dbReference>
<evidence type="ECO:0000256" key="3">
    <source>
        <dbReference type="ARBA" id="ARBA00022692"/>
    </source>
</evidence>
<dbReference type="PhylomeDB" id="B4NDX0"/>
<dbReference type="OrthoDB" id="7867181at2759"/>
<evidence type="ECO:0000256" key="7">
    <source>
        <dbReference type="SAM" id="Phobius"/>
    </source>
</evidence>